<evidence type="ECO:0000313" key="1">
    <source>
        <dbReference type="EMBL" id="KAF5773204.1"/>
    </source>
</evidence>
<comment type="caution">
    <text evidence="1">The sequence shown here is derived from an EMBL/GenBank/DDBJ whole genome shotgun (WGS) entry which is preliminary data.</text>
</comment>
<sequence length="41" mass="4977">MTEKLRYEFVYWWKSKRLKLDLVNTIDDEAFLAEILSKLVA</sequence>
<proteinExistence type="predicted"/>
<reference evidence="1" key="1">
    <citation type="journal article" date="2017" name="Nature">
        <title>The sunflower genome provides insights into oil metabolism, flowering and Asterid evolution.</title>
        <authorList>
            <person name="Badouin H."/>
            <person name="Gouzy J."/>
            <person name="Grassa C.J."/>
            <person name="Murat F."/>
            <person name="Staton S.E."/>
            <person name="Cottret L."/>
            <person name="Lelandais-Briere C."/>
            <person name="Owens G.L."/>
            <person name="Carrere S."/>
            <person name="Mayjonade B."/>
            <person name="Legrand L."/>
            <person name="Gill N."/>
            <person name="Kane N.C."/>
            <person name="Bowers J.E."/>
            <person name="Hubner S."/>
            <person name="Bellec A."/>
            <person name="Berard A."/>
            <person name="Berges H."/>
            <person name="Blanchet N."/>
            <person name="Boniface M.C."/>
            <person name="Brunel D."/>
            <person name="Catrice O."/>
            <person name="Chaidir N."/>
            <person name="Claudel C."/>
            <person name="Donnadieu C."/>
            <person name="Faraut T."/>
            <person name="Fievet G."/>
            <person name="Helmstetter N."/>
            <person name="King M."/>
            <person name="Knapp S.J."/>
            <person name="Lai Z."/>
            <person name="Le Paslier M.C."/>
            <person name="Lippi Y."/>
            <person name="Lorenzon L."/>
            <person name="Mandel J.R."/>
            <person name="Marage G."/>
            <person name="Marchand G."/>
            <person name="Marquand E."/>
            <person name="Bret-Mestries E."/>
            <person name="Morien E."/>
            <person name="Nambeesan S."/>
            <person name="Nguyen T."/>
            <person name="Pegot-Espagnet P."/>
            <person name="Pouilly N."/>
            <person name="Raftis F."/>
            <person name="Sallet E."/>
            <person name="Schiex T."/>
            <person name="Thomas J."/>
            <person name="Vandecasteele C."/>
            <person name="Vares D."/>
            <person name="Vear F."/>
            <person name="Vautrin S."/>
            <person name="Crespi M."/>
            <person name="Mangin B."/>
            <person name="Burke J.M."/>
            <person name="Salse J."/>
            <person name="Munos S."/>
            <person name="Vincourt P."/>
            <person name="Rieseberg L.H."/>
            <person name="Langlade N.B."/>
        </authorList>
    </citation>
    <scope>NUCLEOTIDE SEQUENCE</scope>
    <source>
        <tissue evidence="1">Leaves</tissue>
    </source>
</reference>
<reference evidence="1" key="2">
    <citation type="submission" date="2020-06" db="EMBL/GenBank/DDBJ databases">
        <title>Helianthus annuus Genome sequencing and assembly Release 2.</title>
        <authorList>
            <person name="Gouzy J."/>
            <person name="Langlade N."/>
            <person name="Munos S."/>
        </authorList>
    </citation>
    <scope>NUCLEOTIDE SEQUENCE</scope>
    <source>
        <tissue evidence="1">Leaves</tissue>
    </source>
</reference>
<protein>
    <submittedName>
        <fullName evidence="1">Uncharacterized protein</fullName>
    </submittedName>
</protein>
<dbReference type="Proteomes" id="UP000215914">
    <property type="component" value="Unassembled WGS sequence"/>
</dbReference>
<dbReference type="Gramene" id="mRNA:HanXRQr2_Chr13g0586081">
    <property type="protein sequence ID" value="mRNA:HanXRQr2_Chr13g0586081"/>
    <property type="gene ID" value="HanXRQr2_Chr13g0586081"/>
</dbReference>
<accession>A0A9K3EHJ3</accession>
<evidence type="ECO:0000313" key="2">
    <source>
        <dbReference type="Proteomes" id="UP000215914"/>
    </source>
</evidence>
<name>A0A9K3EHJ3_HELAN</name>
<dbReference type="AlphaFoldDB" id="A0A9K3EHJ3"/>
<organism evidence="1 2">
    <name type="scientific">Helianthus annuus</name>
    <name type="common">Common sunflower</name>
    <dbReference type="NCBI Taxonomy" id="4232"/>
    <lineage>
        <taxon>Eukaryota</taxon>
        <taxon>Viridiplantae</taxon>
        <taxon>Streptophyta</taxon>
        <taxon>Embryophyta</taxon>
        <taxon>Tracheophyta</taxon>
        <taxon>Spermatophyta</taxon>
        <taxon>Magnoliopsida</taxon>
        <taxon>eudicotyledons</taxon>
        <taxon>Gunneridae</taxon>
        <taxon>Pentapetalae</taxon>
        <taxon>asterids</taxon>
        <taxon>campanulids</taxon>
        <taxon>Asterales</taxon>
        <taxon>Asteraceae</taxon>
        <taxon>Asteroideae</taxon>
        <taxon>Heliantheae alliance</taxon>
        <taxon>Heliantheae</taxon>
        <taxon>Helianthus</taxon>
    </lineage>
</organism>
<dbReference type="EMBL" id="MNCJ02000328">
    <property type="protein sequence ID" value="KAF5773204.1"/>
    <property type="molecule type" value="Genomic_DNA"/>
</dbReference>
<keyword evidence="2" id="KW-1185">Reference proteome</keyword>
<gene>
    <name evidence="1" type="ORF">HanXRQr2_Chr13g0586081</name>
</gene>